<name>A0ACB9DZ04_CICIN</name>
<evidence type="ECO:0000313" key="1">
    <source>
        <dbReference type="EMBL" id="KAI3751685.1"/>
    </source>
</evidence>
<gene>
    <name evidence="1" type="ORF">L2E82_22776</name>
</gene>
<dbReference type="EMBL" id="CM042012">
    <property type="protein sequence ID" value="KAI3751685.1"/>
    <property type="molecule type" value="Genomic_DNA"/>
</dbReference>
<reference evidence="2" key="1">
    <citation type="journal article" date="2022" name="Mol. Ecol. Resour.">
        <title>The genomes of chicory, endive, great burdock and yacon provide insights into Asteraceae palaeo-polyploidization history and plant inulin production.</title>
        <authorList>
            <person name="Fan W."/>
            <person name="Wang S."/>
            <person name="Wang H."/>
            <person name="Wang A."/>
            <person name="Jiang F."/>
            <person name="Liu H."/>
            <person name="Zhao H."/>
            <person name="Xu D."/>
            <person name="Zhang Y."/>
        </authorList>
    </citation>
    <scope>NUCLEOTIDE SEQUENCE [LARGE SCALE GENOMIC DNA]</scope>
    <source>
        <strain evidence="2">cv. Punajuju</strain>
    </source>
</reference>
<evidence type="ECO:0000313" key="2">
    <source>
        <dbReference type="Proteomes" id="UP001055811"/>
    </source>
</evidence>
<dbReference type="Proteomes" id="UP001055811">
    <property type="component" value="Linkage Group LG04"/>
</dbReference>
<protein>
    <submittedName>
        <fullName evidence="1">Uncharacterized protein</fullName>
    </submittedName>
</protein>
<sequence length="85" mass="10613">MELDRRRLSHRRWKLQRRYRRRNEKRGHRAGVYNKLKKMPRKVSYGVDFDEEYDAYDAYDDDNYTYSYDNGIEEHENVPKFDDSK</sequence>
<reference evidence="1 2" key="2">
    <citation type="journal article" date="2022" name="Mol. Ecol. Resour.">
        <title>The genomes of chicory, endive, great burdock and yacon provide insights into Asteraceae paleo-polyploidization history and plant inulin production.</title>
        <authorList>
            <person name="Fan W."/>
            <person name="Wang S."/>
            <person name="Wang H."/>
            <person name="Wang A."/>
            <person name="Jiang F."/>
            <person name="Liu H."/>
            <person name="Zhao H."/>
            <person name="Xu D."/>
            <person name="Zhang Y."/>
        </authorList>
    </citation>
    <scope>NUCLEOTIDE SEQUENCE [LARGE SCALE GENOMIC DNA]</scope>
    <source>
        <strain evidence="2">cv. Punajuju</strain>
        <tissue evidence="1">Leaves</tissue>
    </source>
</reference>
<organism evidence="1 2">
    <name type="scientific">Cichorium intybus</name>
    <name type="common">Chicory</name>
    <dbReference type="NCBI Taxonomy" id="13427"/>
    <lineage>
        <taxon>Eukaryota</taxon>
        <taxon>Viridiplantae</taxon>
        <taxon>Streptophyta</taxon>
        <taxon>Embryophyta</taxon>
        <taxon>Tracheophyta</taxon>
        <taxon>Spermatophyta</taxon>
        <taxon>Magnoliopsida</taxon>
        <taxon>eudicotyledons</taxon>
        <taxon>Gunneridae</taxon>
        <taxon>Pentapetalae</taxon>
        <taxon>asterids</taxon>
        <taxon>campanulids</taxon>
        <taxon>Asterales</taxon>
        <taxon>Asteraceae</taxon>
        <taxon>Cichorioideae</taxon>
        <taxon>Cichorieae</taxon>
        <taxon>Cichoriinae</taxon>
        <taxon>Cichorium</taxon>
    </lineage>
</organism>
<proteinExistence type="predicted"/>
<keyword evidence="2" id="KW-1185">Reference proteome</keyword>
<accession>A0ACB9DZ04</accession>
<comment type="caution">
    <text evidence="1">The sequence shown here is derived from an EMBL/GenBank/DDBJ whole genome shotgun (WGS) entry which is preliminary data.</text>
</comment>